<dbReference type="SUPFAM" id="SSF56801">
    <property type="entry name" value="Acetyl-CoA synthetase-like"/>
    <property type="match status" value="1"/>
</dbReference>
<dbReference type="Proteomes" id="UP001212160">
    <property type="component" value="Unassembled WGS sequence"/>
</dbReference>
<keyword evidence="2" id="KW-0436">Ligase</keyword>
<evidence type="ECO:0000313" key="6">
    <source>
        <dbReference type="Proteomes" id="UP001212160"/>
    </source>
</evidence>
<dbReference type="Gene3D" id="3.40.50.12780">
    <property type="entry name" value="N-terminal domain of ligase-like"/>
    <property type="match status" value="1"/>
</dbReference>
<dbReference type="RefSeq" id="WP_272108100.1">
    <property type="nucleotide sequence ID" value="NZ_JAQMLA010000059.1"/>
</dbReference>
<reference evidence="5" key="1">
    <citation type="submission" date="2023-01" db="EMBL/GenBank/DDBJ databases">
        <title>Human gut microbiome strain richness.</title>
        <authorList>
            <person name="Chen-Liaw A."/>
        </authorList>
    </citation>
    <scope>NUCLEOTIDE SEQUENCE</scope>
    <source>
        <strain evidence="5">RTP21484st1_H11_RTP21484_190118</strain>
    </source>
</reference>
<evidence type="ECO:0000256" key="1">
    <source>
        <dbReference type="ARBA" id="ARBA00006432"/>
    </source>
</evidence>
<comment type="similarity">
    <text evidence="1">Belongs to the ATP-dependent AMP-binding enzyme family.</text>
</comment>
<dbReference type="Pfam" id="PF00501">
    <property type="entry name" value="AMP-binding"/>
    <property type="match status" value="1"/>
</dbReference>
<sequence length="535" mass="59617">MSYKDMLKYYEKQNILKKDTIVGRFIETAEKYPEKIAIYAVDGEITYKNLAEKVRVYAGGLVANGICHGEHVLLHISNSIMYVVSLLGTMFAGATPIPLLQEHHQTEIISIGKALKVSAIIVKKNDMNFEWENMISTSVKEIPSLQLIVSDKTINGIEKIKSITEEELLQYRSLEKMVCEYNDVGIFLLSGGTTGKPKIIPKIHEAYIYNVEMCCQRSGFTDKTIFLTPLSISHDFGLAQPGVLGTLISGGTAVLPETPFFDESFELIEKYCVNTVTLVPALAALWLEGLELCKENLSSWKLLIIGSAKLERNLAITLSERLGVIIQNGYGLGEGITCFTSLDDDIETSINSQGTPISEYDEIKIVDSNGCLVPVGESGELLEKGPYTFGGYYDNEQLNLEVFTKDGFFKTGDKAKSDEKGNITILGRVREQINRAGENVIPSEVEEYIIGYPGIENVCVFGVPDELLGEKTVACIITNKEIYRQDICEYMSKQGISHYKFPDVIYKVKKFPYKNIKKIDKKKLKEDFLGGNLNG</sequence>
<feature type="domain" description="AMP-dependent synthetase/ligase" evidence="3">
    <location>
        <begin position="27"/>
        <end position="393"/>
    </location>
</feature>
<organism evidence="5 6">
    <name type="scientific">Mediterraneibacter gnavus</name>
    <name type="common">Ruminococcus gnavus</name>
    <dbReference type="NCBI Taxonomy" id="33038"/>
    <lineage>
        <taxon>Bacteria</taxon>
        <taxon>Bacillati</taxon>
        <taxon>Bacillota</taxon>
        <taxon>Clostridia</taxon>
        <taxon>Lachnospirales</taxon>
        <taxon>Lachnospiraceae</taxon>
        <taxon>Mediterraneibacter</taxon>
    </lineage>
</organism>
<protein>
    <submittedName>
        <fullName evidence="5">AMP-binding protein</fullName>
    </submittedName>
</protein>
<dbReference type="PANTHER" id="PTHR43201">
    <property type="entry name" value="ACYL-COA SYNTHETASE"/>
    <property type="match status" value="1"/>
</dbReference>
<dbReference type="PROSITE" id="PS00455">
    <property type="entry name" value="AMP_BINDING"/>
    <property type="match status" value="1"/>
</dbReference>
<evidence type="ECO:0000259" key="3">
    <source>
        <dbReference type="Pfam" id="PF00501"/>
    </source>
</evidence>
<dbReference type="InterPro" id="IPR045851">
    <property type="entry name" value="AMP-bd_C_sf"/>
</dbReference>
<dbReference type="AlphaFoldDB" id="A0AAW6DGE3"/>
<evidence type="ECO:0000259" key="4">
    <source>
        <dbReference type="Pfam" id="PF13193"/>
    </source>
</evidence>
<feature type="domain" description="AMP-binding enzyme C-terminal" evidence="4">
    <location>
        <begin position="444"/>
        <end position="512"/>
    </location>
</feature>
<dbReference type="GO" id="GO:0006631">
    <property type="term" value="P:fatty acid metabolic process"/>
    <property type="evidence" value="ECO:0007669"/>
    <property type="project" value="TreeGrafter"/>
</dbReference>
<dbReference type="InterPro" id="IPR020845">
    <property type="entry name" value="AMP-binding_CS"/>
</dbReference>
<proteinExistence type="inferred from homology"/>
<dbReference type="PANTHER" id="PTHR43201:SF5">
    <property type="entry name" value="MEDIUM-CHAIN ACYL-COA LIGASE ACSF2, MITOCHONDRIAL"/>
    <property type="match status" value="1"/>
</dbReference>
<dbReference type="Pfam" id="PF13193">
    <property type="entry name" value="AMP-binding_C"/>
    <property type="match status" value="1"/>
</dbReference>
<dbReference type="InterPro" id="IPR000873">
    <property type="entry name" value="AMP-dep_synth/lig_dom"/>
</dbReference>
<dbReference type="EMBL" id="JAQMLA010000059">
    <property type="protein sequence ID" value="MDB8688020.1"/>
    <property type="molecule type" value="Genomic_DNA"/>
</dbReference>
<name>A0AAW6DGE3_MEDGN</name>
<comment type="caution">
    <text evidence="5">The sequence shown here is derived from an EMBL/GenBank/DDBJ whole genome shotgun (WGS) entry which is preliminary data.</text>
</comment>
<dbReference type="InterPro" id="IPR042099">
    <property type="entry name" value="ANL_N_sf"/>
</dbReference>
<evidence type="ECO:0000256" key="2">
    <source>
        <dbReference type="ARBA" id="ARBA00022598"/>
    </source>
</evidence>
<dbReference type="GO" id="GO:0031956">
    <property type="term" value="F:medium-chain fatty acid-CoA ligase activity"/>
    <property type="evidence" value="ECO:0007669"/>
    <property type="project" value="TreeGrafter"/>
</dbReference>
<accession>A0AAW6DGE3</accession>
<evidence type="ECO:0000313" key="5">
    <source>
        <dbReference type="EMBL" id="MDB8688020.1"/>
    </source>
</evidence>
<gene>
    <name evidence="5" type="ORF">PNW85_15340</name>
</gene>
<dbReference type="Gene3D" id="3.30.300.30">
    <property type="match status" value="1"/>
</dbReference>
<dbReference type="InterPro" id="IPR025110">
    <property type="entry name" value="AMP-bd_C"/>
</dbReference>